<dbReference type="Gene3D" id="3.40.190.10">
    <property type="entry name" value="Periplasmic binding protein-like II"/>
    <property type="match status" value="2"/>
</dbReference>
<organism evidence="1">
    <name type="scientific">marine metagenome</name>
    <dbReference type="NCBI Taxonomy" id="408172"/>
    <lineage>
        <taxon>unclassified sequences</taxon>
        <taxon>metagenomes</taxon>
        <taxon>ecological metagenomes</taxon>
    </lineage>
</organism>
<dbReference type="AlphaFoldDB" id="A0A382PZH9"/>
<proteinExistence type="predicted"/>
<dbReference type="InterPro" id="IPR006059">
    <property type="entry name" value="SBP"/>
</dbReference>
<accession>A0A382PZH9</accession>
<reference evidence="1" key="1">
    <citation type="submission" date="2018-05" db="EMBL/GenBank/DDBJ databases">
        <authorList>
            <person name="Lanie J.A."/>
            <person name="Ng W.-L."/>
            <person name="Kazmierczak K.M."/>
            <person name="Andrzejewski T.M."/>
            <person name="Davidsen T.M."/>
            <person name="Wayne K.J."/>
            <person name="Tettelin H."/>
            <person name="Glass J.I."/>
            <person name="Rusch D."/>
            <person name="Podicherti R."/>
            <person name="Tsui H.-C.T."/>
            <person name="Winkler M.E."/>
        </authorList>
    </citation>
    <scope>NUCLEOTIDE SEQUENCE</scope>
</reference>
<dbReference type="InterPro" id="IPR006311">
    <property type="entry name" value="TAT_signal"/>
</dbReference>
<dbReference type="PROSITE" id="PS51318">
    <property type="entry name" value="TAT"/>
    <property type="match status" value="1"/>
</dbReference>
<dbReference type="Pfam" id="PF13416">
    <property type="entry name" value="SBP_bac_8"/>
    <property type="match status" value="1"/>
</dbReference>
<gene>
    <name evidence="1" type="ORF">METZ01_LOCUS331617</name>
</gene>
<name>A0A382PZH9_9ZZZZ</name>
<dbReference type="SUPFAM" id="SSF53850">
    <property type="entry name" value="Periplasmic binding protein-like II"/>
    <property type="match status" value="1"/>
</dbReference>
<evidence type="ECO:0000313" key="1">
    <source>
        <dbReference type="EMBL" id="SVC78763.1"/>
    </source>
</evidence>
<evidence type="ECO:0008006" key="2">
    <source>
        <dbReference type="Google" id="ProtNLM"/>
    </source>
</evidence>
<dbReference type="PANTHER" id="PTHR43649:SF12">
    <property type="entry name" value="DIACETYLCHITOBIOSE BINDING PROTEIN DASA"/>
    <property type="match status" value="1"/>
</dbReference>
<dbReference type="PANTHER" id="PTHR43649">
    <property type="entry name" value="ARABINOSE-BINDING PROTEIN-RELATED"/>
    <property type="match status" value="1"/>
</dbReference>
<protein>
    <recommendedName>
        <fullName evidence="2">Extracellular solute-binding protein</fullName>
    </recommendedName>
</protein>
<sequence length="263" mass="29385">MSKKISRRSVVNGGLTMAALSSLPMPRMALAASEEEGIIAAAKSAGGSDLKGMIWSNYYVAMKPTVPAFKQATGYGVGSIQDISVFSIPQRAMAEAITRSPEFDFFHLDSNMIPSLASAGLLEPLDKYMDKAGFKLNAVGNFGNFMKYKGNTYGIVTDGNVHVHMCRKDMMENPEEQKGFEDKHGKKMAYPETWEDDQRLMEWFHRPDKGIWSSGNLRNRPNGVTWWYMYFYSAGGFPFDDDMNPTLNTPAGNYAVETYLNMK</sequence>
<feature type="non-terminal residue" evidence="1">
    <location>
        <position position="263"/>
    </location>
</feature>
<dbReference type="InterPro" id="IPR050490">
    <property type="entry name" value="Bact_solute-bd_prot1"/>
</dbReference>
<dbReference type="EMBL" id="UINC01110927">
    <property type="protein sequence ID" value="SVC78763.1"/>
    <property type="molecule type" value="Genomic_DNA"/>
</dbReference>